<gene>
    <name evidence="5" type="ORF">HZF05_05890</name>
</gene>
<dbReference type="Gene3D" id="2.40.160.210">
    <property type="entry name" value="Acyl-CoA thioesterase, double hotdog domain"/>
    <property type="match status" value="1"/>
</dbReference>
<dbReference type="PANTHER" id="PTHR11066">
    <property type="entry name" value="ACYL-COA THIOESTERASE"/>
    <property type="match status" value="1"/>
</dbReference>
<accession>A0A838L4K6</accession>
<protein>
    <submittedName>
        <fullName evidence="5">Thioesterase family protein</fullName>
    </submittedName>
</protein>
<evidence type="ECO:0000259" key="3">
    <source>
        <dbReference type="Pfam" id="PF13622"/>
    </source>
</evidence>
<name>A0A838L4K6_9SPHN</name>
<organism evidence="5 6">
    <name type="scientific">Sphingomonas chungangi</name>
    <dbReference type="NCBI Taxonomy" id="2683589"/>
    <lineage>
        <taxon>Bacteria</taxon>
        <taxon>Pseudomonadati</taxon>
        <taxon>Pseudomonadota</taxon>
        <taxon>Alphaproteobacteria</taxon>
        <taxon>Sphingomonadales</taxon>
        <taxon>Sphingomonadaceae</taxon>
        <taxon>Sphingomonas</taxon>
    </lineage>
</organism>
<dbReference type="InterPro" id="IPR049450">
    <property type="entry name" value="ACOT8-like_C"/>
</dbReference>
<dbReference type="GO" id="GO:0047617">
    <property type="term" value="F:fatty acyl-CoA hydrolase activity"/>
    <property type="evidence" value="ECO:0007669"/>
    <property type="project" value="InterPro"/>
</dbReference>
<dbReference type="Pfam" id="PF13622">
    <property type="entry name" value="4HBT_3"/>
    <property type="match status" value="1"/>
</dbReference>
<sequence>MFGGQLLGQAVLAASETVPDRLIHSVHAYFLAPGVIDRPVRYQVENGREGRSFAHRRVTASQDTAIFSMNCSFRSAEIGWQHQTPMPDVPPPEDLEEITAIVARRDPGLLDQWISHFAGNNPIDLRPVRSDLALERQSTTRRQTWVRIPLLSGTDDQAIHRAGLAWLSDYWVSSAGLVLHRHPLPGPDVLLASIDHALWIHRPVRVDDWLLFDADSPVAQDGTALVRGQIYDRSGALIANVAQELLQRLR</sequence>
<dbReference type="InterPro" id="IPR003703">
    <property type="entry name" value="Acyl_CoA_thio"/>
</dbReference>
<keyword evidence="6" id="KW-1185">Reference proteome</keyword>
<proteinExistence type="inferred from homology"/>
<dbReference type="GO" id="GO:0009062">
    <property type="term" value="P:fatty acid catabolic process"/>
    <property type="evidence" value="ECO:0007669"/>
    <property type="project" value="TreeGrafter"/>
</dbReference>
<dbReference type="Pfam" id="PF20789">
    <property type="entry name" value="4HBT_3C"/>
    <property type="match status" value="1"/>
</dbReference>
<evidence type="ECO:0000256" key="1">
    <source>
        <dbReference type="ARBA" id="ARBA00006538"/>
    </source>
</evidence>
<evidence type="ECO:0000259" key="4">
    <source>
        <dbReference type="Pfam" id="PF20789"/>
    </source>
</evidence>
<comment type="caution">
    <text evidence="5">The sequence shown here is derived from an EMBL/GenBank/DDBJ whole genome shotgun (WGS) entry which is preliminary data.</text>
</comment>
<reference evidence="5 6" key="1">
    <citation type="submission" date="2020-07" db="EMBL/GenBank/DDBJ databases">
        <authorList>
            <person name="Sun Q."/>
        </authorList>
    </citation>
    <scope>NUCLEOTIDE SEQUENCE [LARGE SCALE GENOMIC DNA]</scope>
    <source>
        <strain evidence="5 6">CGMCC 1.13654</strain>
    </source>
</reference>
<evidence type="ECO:0000313" key="5">
    <source>
        <dbReference type="EMBL" id="MBA2933625.1"/>
    </source>
</evidence>
<dbReference type="CDD" id="cd03445">
    <property type="entry name" value="Thioesterase_II_repeat2"/>
    <property type="match status" value="1"/>
</dbReference>
<comment type="similarity">
    <text evidence="1">Belongs to the C/M/P thioester hydrolase family.</text>
</comment>
<feature type="domain" description="Acyl-CoA thioesterase-like C-terminal" evidence="4">
    <location>
        <begin position="116"/>
        <end position="246"/>
    </location>
</feature>
<dbReference type="CDD" id="cd03444">
    <property type="entry name" value="Thioesterase_II_repeat1"/>
    <property type="match status" value="1"/>
</dbReference>
<evidence type="ECO:0000313" key="6">
    <source>
        <dbReference type="Proteomes" id="UP000570166"/>
    </source>
</evidence>
<dbReference type="AlphaFoldDB" id="A0A838L4K6"/>
<evidence type="ECO:0000256" key="2">
    <source>
        <dbReference type="ARBA" id="ARBA00022801"/>
    </source>
</evidence>
<feature type="domain" description="Acyl-CoA thioesterase-like N-terminal HotDog" evidence="3">
    <location>
        <begin position="2"/>
        <end position="73"/>
    </location>
</feature>
<dbReference type="SUPFAM" id="SSF54637">
    <property type="entry name" value="Thioesterase/thiol ester dehydrase-isomerase"/>
    <property type="match status" value="2"/>
</dbReference>
<keyword evidence="2" id="KW-0378">Hydrolase</keyword>
<dbReference type="InterPro" id="IPR049449">
    <property type="entry name" value="TesB_ACOT8-like_N"/>
</dbReference>
<dbReference type="GO" id="GO:0006637">
    <property type="term" value="P:acyl-CoA metabolic process"/>
    <property type="evidence" value="ECO:0007669"/>
    <property type="project" value="InterPro"/>
</dbReference>
<dbReference type="EMBL" id="JACEIB010000003">
    <property type="protein sequence ID" value="MBA2933625.1"/>
    <property type="molecule type" value="Genomic_DNA"/>
</dbReference>
<dbReference type="PANTHER" id="PTHR11066:SF34">
    <property type="entry name" value="ACYL-COENZYME A THIOESTERASE 8"/>
    <property type="match status" value="1"/>
</dbReference>
<dbReference type="InterPro" id="IPR042171">
    <property type="entry name" value="Acyl-CoA_hotdog"/>
</dbReference>
<dbReference type="Proteomes" id="UP000570166">
    <property type="component" value="Unassembled WGS sequence"/>
</dbReference>
<dbReference type="InterPro" id="IPR029069">
    <property type="entry name" value="HotDog_dom_sf"/>
</dbReference>